<organism evidence="1 3">
    <name type="scientific">Aneurinibacillus migulanus</name>
    <name type="common">Bacillus migulanus</name>
    <dbReference type="NCBI Taxonomy" id="47500"/>
    <lineage>
        <taxon>Bacteria</taxon>
        <taxon>Bacillati</taxon>
        <taxon>Bacillota</taxon>
        <taxon>Bacilli</taxon>
        <taxon>Bacillales</taxon>
        <taxon>Paenibacillaceae</taxon>
        <taxon>Aneurinibacillus group</taxon>
        <taxon>Aneurinibacillus</taxon>
    </lineage>
</organism>
<reference evidence="2 4" key="2">
    <citation type="submission" date="2016-10" db="EMBL/GenBank/DDBJ databases">
        <authorList>
            <person name="de Groot N.N."/>
        </authorList>
    </citation>
    <scope>NUCLEOTIDE SEQUENCE [LARGE SCALE GENOMIC DNA]</scope>
    <source>
        <strain evidence="2 4">DSM 2895</strain>
    </source>
</reference>
<dbReference type="EMBL" id="LGUG01000009">
    <property type="protein sequence ID" value="KON90823.1"/>
    <property type="molecule type" value="Genomic_DNA"/>
</dbReference>
<sequence>MRFLIKSVSIFLFASIVILAGCNNIGIDKESRESEVAAALHGESKSWKATVTTGVRDGMFVSKTEIKPLHKVNISSLTITTVFEDERYGQHDVTITNREMLKQSVIGDRDFWPSGTVDAKATKDKVKTEVKLARVEIQWVYQGETKKENVIVQTQ</sequence>
<dbReference type="AlphaFoldDB" id="A0A0D1XW49"/>
<gene>
    <name evidence="1" type="ORF">AF333_27720</name>
    <name evidence="2" type="ORF">SAMN04487909_11479</name>
</gene>
<reference evidence="1 3" key="1">
    <citation type="submission" date="2015-07" db="EMBL/GenBank/DDBJ databases">
        <title>Fjat-14205 dsm 2895.</title>
        <authorList>
            <person name="Liu B."/>
            <person name="Wang J."/>
            <person name="Zhu Y."/>
            <person name="Liu G."/>
            <person name="Chen Q."/>
            <person name="Chen Z."/>
            <person name="Lan J."/>
            <person name="Che J."/>
            <person name="Ge C."/>
            <person name="Shi H."/>
            <person name="Pan Z."/>
            <person name="Liu X."/>
        </authorList>
    </citation>
    <scope>NUCLEOTIDE SEQUENCE [LARGE SCALE GENOMIC DNA]</scope>
    <source>
        <strain evidence="1 3">DSM 2895</strain>
    </source>
</reference>
<dbReference type="Proteomes" id="UP000037269">
    <property type="component" value="Unassembled WGS sequence"/>
</dbReference>
<evidence type="ECO:0008006" key="5">
    <source>
        <dbReference type="Google" id="ProtNLM"/>
    </source>
</evidence>
<dbReference type="EMBL" id="FNED01000014">
    <property type="protein sequence ID" value="SDJ25022.1"/>
    <property type="molecule type" value="Genomic_DNA"/>
</dbReference>
<protein>
    <recommendedName>
        <fullName evidence="5">Lipoprotein</fullName>
    </recommendedName>
</protein>
<dbReference type="RefSeq" id="WP_043064353.1">
    <property type="nucleotide sequence ID" value="NZ_BJOA01000064.1"/>
</dbReference>
<dbReference type="OrthoDB" id="9930961at2"/>
<name>A0A0D1XW49_ANEMI</name>
<keyword evidence="3" id="KW-1185">Reference proteome</keyword>
<dbReference type="STRING" id="47500.AF333_27720"/>
<accession>A0A0D1XW49</accession>
<dbReference type="PROSITE" id="PS51257">
    <property type="entry name" value="PROKAR_LIPOPROTEIN"/>
    <property type="match status" value="1"/>
</dbReference>
<evidence type="ECO:0000313" key="1">
    <source>
        <dbReference type="EMBL" id="KON90823.1"/>
    </source>
</evidence>
<dbReference type="GeneID" id="42308921"/>
<dbReference type="Proteomes" id="UP000182836">
    <property type="component" value="Unassembled WGS sequence"/>
</dbReference>
<evidence type="ECO:0000313" key="4">
    <source>
        <dbReference type="Proteomes" id="UP000182836"/>
    </source>
</evidence>
<proteinExistence type="predicted"/>
<evidence type="ECO:0000313" key="3">
    <source>
        <dbReference type="Proteomes" id="UP000037269"/>
    </source>
</evidence>
<evidence type="ECO:0000313" key="2">
    <source>
        <dbReference type="EMBL" id="SDJ25022.1"/>
    </source>
</evidence>
<dbReference type="PATRIC" id="fig|47500.12.peg.434"/>